<reference evidence="2 3" key="1">
    <citation type="submission" date="2019-03" db="EMBL/GenBank/DDBJ databases">
        <title>Comparative insights into the high quality Complete genome sequence of highly metal resistant Cupriavidus metallidurans strain BS1 isolated from a gold-copper mine.</title>
        <authorList>
            <person name="Mazhar H.S."/>
            <person name="Rensing C."/>
        </authorList>
    </citation>
    <scope>NUCLEOTIDE SEQUENCE [LARGE SCALE GENOMIC DNA]</scope>
    <source>
        <strain evidence="2 3">BS1</strain>
    </source>
</reference>
<dbReference type="EMBL" id="CP037900">
    <property type="protein sequence ID" value="QBP10789.1"/>
    <property type="molecule type" value="Genomic_DNA"/>
</dbReference>
<protein>
    <submittedName>
        <fullName evidence="2">Uncharacterized protein</fullName>
    </submittedName>
</protein>
<keyword evidence="1" id="KW-0472">Membrane</keyword>
<dbReference type="RefSeq" id="WP_029700236.1">
    <property type="nucleotide sequence ID" value="NZ_CP037900.1"/>
</dbReference>
<sequence>MVARLHPCSPSLTSCRGHVLFEALLSLAFIGLGAIPLGMLGTVSLRWTGEQERLTTALMRAAELAEASAMALQPPGNDALPIPLCGLAEQDKRCVPDKRLAIAAIESRSPTDAAGVDTMPTRLALWVAP</sequence>
<organism evidence="2 3">
    <name type="scientific">Cupriavidus metallidurans</name>
    <dbReference type="NCBI Taxonomy" id="119219"/>
    <lineage>
        <taxon>Bacteria</taxon>
        <taxon>Pseudomonadati</taxon>
        <taxon>Pseudomonadota</taxon>
        <taxon>Betaproteobacteria</taxon>
        <taxon>Burkholderiales</taxon>
        <taxon>Burkholderiaceae</taxon>
        <taxon>Cupriavidus</taxon>
    </lineage>
</organism>
<dbReference type="PROSITE" id="PS51257">
    <property type="entry name" value="PROKAR_LIPOPROTEIN"/>
    <property type="match status" value="1"/>
</dbReference>
<name>A0A482IUC1_9BURK</name>
<dbReference type="OrthoDB" id="8966483at2"/>
<evidence type="ECO:0000256" key="1">
    <source>
        <dbReference type="SAM" id="Phobius"/>
    </source>
</evidence>
<accession>A0A482IUC1</accession>
<dbReference type="AlphaFoldDB" id="A0A482IUC1"/>
<feature type="transmembrane region" description="Helical" evidence="1">
    <location>
        <begin position="20"/>
        <end position="43"/>
    </location>
</feature>
<proteinExistence type="predicted"/>
<keyword evidence="1" id="KW-1133">Transmembrane helix</keyword>
<evidence type="ECO:0000313" key="2">
    <source>
        <dbReference type="EMBL" id="QBP10789.1"/>
    </source>
</evidence>
<evidence type="ECO:0000313" key="3">
    <source>
        <dbReference type="Proteomes" id="UP000253772"/>
    </source>
</evidence>
<keyword evidence="1" id="KW-0812">Transmembrane</keyword>
<gene>
    <name evidence="2" type="ORF">DDF84_014020</name>
</gene>
<dbReference type="Proteomes" id="UP000253772">
    <property type="component" value="Chromosome c1"/>
</dbReference>